<sequence length="111" mass="12892">MKRYQMKLKKGPAGGTHRIFKHRYTKLVQASRRRKKNEVGGIEIFEVQESETLPPDDEFQGKDLTAVFLFIGQLVRHPPRATLTERKVIDSELWLASLLIQYLVFAQALHM</sequence>
<dbReference type="EMBL" id="BGZK01001236">
    <property type="protein sequence ID" value="GBP75109.1"/>
    <property type="molecule type" value="Genomic_DNA"/>
</dbReference>
<name>A0A4C1YKF0_EUMVA</name>
<accession>A0A4C1YKF0</accession>
<proteinExistence type="predicted"/>
<protein>
    <submittedName>
        <fullName evidence="1">Uncharacterized protein</fullName>
    </submittedName>
</protein>
<dbReference type="AlphaFoldDB" id="A0A4C1YKF0"/>
<evidence type="ECO:0000313" key="1">
    <source>
        <dbReference type="EMBL" id="GBP75109.1"/>
    </source>
</evidence>
<dbReference type="Proteomes" id="UP000299102">
    <property type="component" value="Unassembled WGS sequence"/>
</dbReference>
<organism evidence="1 2">
    <name type="scientific">Eumeta variegata</name>
    <name type="common">Bagworm moth</name>
    <name type="synonym">Eumeta japonica</name>
    <dbReference type="NCBI Taxonomy" id="151549"/>
    <lineage>
        <taxon>Eukaryota</taxon>
        <taxon>Metazoa</taxon>
        <taxon>Ecdysozoa</taxon>
        <taxon>Arthropoda</taxon>
        <taxon>Hexapoda</taxon>
        <taxon>Insecta</taxon>
        <taxon>Pterygota</taxon>
        <taxon>Neoptera</taxon>
        <taxon>Endopterygota</taxon>
        <taxon>Lepidoptera</taxon>
        <taxon>Glossata</taxon>
        <taxon>Ditrysia</taxon>
        <taxon>Tineoidea</taxon>
        <taxon>Psychidae</taxon>
        <taxon>Oiketicinae</taxon>
        <taxon>Eumeta</taxon>
    </lineage>
</organism>
<reference evidence="1 2" key="1">
    <citation type="journal article" date="2019" name="Commun. Biol.">
        <title>The bagworm genome reveals a unique fibroin gene that provides high tensile strength.</title>
        <authorList>
            <person name="Kono N."/>
            <person name="Nakamura H."/>
            <person name="Ohtoshi R."/>
            <person name="Tomita M."/>
            <person name="Numata K."/>
            <person name="Arakawa K."/>
        </authorList>
    </citation>
    <scope>NUCLEOTIDE SEQUENCE [LARGE SCALE GENOMIC DNA]</scope>
</reference>
<evidence type="ECO:0000313" key="2">
    <source>
        <dbReference type="Proteomes" id="UP000299102"/>
    </source>
</evidence>
<comment type="caution">
    <text evidence="1">The sequence shown here is derived from an EMBL/GenBank/DDBJ whole genome shotgun (WGS) entry which is preliminary data.</text>
</comment>
<keyword evidence="2" id="KW-1185">Reference proteome</keyword>
<gene>
    <name evidence="1" type="ORF">EVAR_89811_1</name>
</gene>